<dbReference type="PANTHER" id="PTHR13019:SF7">
    <property type="entry name" value="GOLGI APPARATUS MEMBRANE PROTEIN TVP23"/>
    <property type="match status" value="1"/>
</dbReference>
<keyword evidence="9" id="KW-1185">Reference proteome</keyword>
<comment type="similarity">
    <text evidence="2 6">Belongs to the TVP23 family.</text>
</comment>
<proteinExistence type="inferred from homology"/>
<sequence>MEESSNSSIRDNEVLIDNHIMNAASSSSGVTSRYLITKFSVIFVFLISAILHFYPTLILTLVSISEIVEFWLVKNMFGLDLVGMRWSHEIGDSGESRWIFYSRPDPYVPEAACVRVFWAGLYGTFIIWTIIFLWTIFRSTWMNVFISLLVSVAQFVNLSCFLRCNNESTRQADDIARSVMLGDVFDGGTLDVGRTDTLVIEPDPEIEEIEEIEEVSQNEEKGKTQQKRELENPRLVLPPFKTTSEEPPTQKETVTDQDEPVPQPNFDEEQQEQV</sequence>
<protein>
    <recommendedName>
        <fullName evidence="6">Golgi apparatus membrane protein TVP23 homolog</fullName>
    </recommendedName>
</protein>
<evidence type="ECO:0000313" key="8">
    <source>
        <dbReference type="EMBL" id="OHT15604.1"/>
    </source>
</evidence>
<dbReference type="RefSeq" id="XP_068368740.1">
    <property type="nucleotide sequence ID" value="XM_068514312.1"/>
</dbReference>
<keyword evidence="5 6" id="KW-0472">Membrane</keyword>
<evidence type="ECO:0000256" key="7">
    <source>
        <dbReference type="SAM" id="MobiDB-lite"/>
    </source>
</evidence>
<evidence type="ECO:0000313" key="9">
    <source>
        <dbReference type="Proteomes" id="UP000179807"/>
    </source>
</evidence>
<evidence type="ECO:0000256" key="3">
    <source>
        <dbReference type="ARBA" id="ARBA00022692"/>
    </source>
</evidence>
<dbReference type="OrthoDB" id="2151161at2759"/>
<evidence type="ECO:0000256" key="5">
    <source>
        <dbReference type="ARBA" id="ARBA00023136"/>
    </source>
</evidence>
<dbReference type="EMBL" id="MLAK01000210">
    <property type="protein sequence ID" value="OHT15604.1"/>
    <property type="molecule type" value="Genomic_DNA"/>
</dbReference>
<comment type="subcellular location">
    <subcellularLocation>
        <location evidence="1 6">Membrane</location>
        <topology evidence="1 6">Multi-pass membrane protein</topology>
    </subcellularLocation>
</comment>
<dbReference type="InterPro" id="IPR008564">
    <property type="entry name" value="TVP23-like"/>
</dbReference>
<feature type="transmembrane region" description="Helical" evidence="6">
    <location>
        <begin position="116"/>
        <end position="137"/>
    </location>
</feature>
<dbReference type="Pfam" id="PF05832">
    <property type="entry name" value="DUF846"/>
    <property type="match status" value="1"/>
</dbReference>
<feature type="region of interest" description="Disordered" evidence="7">
    <location>
        <begin position="211"/>
        <end position="274"/>
    </location>
</feature>
<dbReference type="GO" id="GO:0000139">
    <property type="term" value="C:Golgi membrane"/>
    <property type="evidence" value="ECO:0007669"/>
    <property type="project" value="TreeGrafter"/>
</dbReference>
<feature type="compositionally biased region" description="Basic and acidic residues" evidence="7">
    <location>
        <begin position="218"/>
        <end position="232"/>
    </location>
</feature>
<reference evidence="8" key="1">
    <citation type="submission" date="2016-10" db="EMBL/GenBank/DDBJ databases">
        <authorList>
            <person name="Benchimol M."/>
            <person name="Almeida L.G."/>
            <person name="Vasconcelos A.T."/>
            <person name="Perreira-Neves A."/>
            <person name="Rosa I.A."/>
            <person name="Tasca T."/>
            <person name="Bogo M.R."/>
            <person name="de Souza W."/>
        </authorList>
    </citation>
    <scope>NUCLEOTIDE SEQUENCE [LARGE SCALE GENOMIC DNA]</scope>
    <source>
        <strain evidence="8">K</strain>
    </source>
</reference>
<evidence type="ECO:0000256" key="6">
    <source>
        <dbReference type="RuleBase" id="RU361206"/>
    </source>
</evidence>
<accession>A0A1J4L0W6</accession>
<gene>
    <name evidence="8" type="ORF">TRFO_42442</name>
</gene>
<feature type="transmembrane region" description="Helical" evidence="6">
    <location>
        <begin position="41"/>
        <end position="64"/>
    </location>
</feature>
<dbReference type="GeneID" id="94849016"/>
<comment type="caution">
    <text evidence="8">The sequence shown here is derived from an EMBL/GenBank/DDBJ whole genome shotgun (WGS) entry which is preliminary data.</text>
</comment>
<feature type="compositionally biased region" description="Polar residues" evidence="7">
    <location>
        <begin position="241"/>
        <end position="252"/>
    </location>
</feature>
<dbReference type="VEuPathDB" id="TrichDB:TRFO_42442"/>
<dbReference type="PANTHER" id="PTHR13019">
    <property type="entry name" value="GOLGI APPARATUS MEMBRANE PROTEIN TVP23"/>
    <property type="match status" value="1"/>
</dbReference>
<dbReference type="AlphaFoldDB" id="A0A1J4L0W6"/>
<evidence type="ECO:0000256" key="1">
    <source>
        <dbReference type="ARBA" id="ARBA00004141"/>
    </source>
</evidence>
<evidence type="ECO:0000256" key="2">
    <source>
        <dbReference type="ARBA" id="ARBA00005467"/>
    </source>
</evidence>
<dbReference type="Proteomes" id="UP000179807">
    <property type="component" value="Unassembled WGS sequence"/>
</dbReference>
<dbReference type="GO" id="GO:0009306">
    <property type="term" value="P:protein secretion"/>
    <property type="evidence" value="ECO:0007669"/>
    <property type="project" value="TreeGrafter"/>
</dbReference>
<organism evidence="8 9">
    <name type="scientific">Tritrichomonas foetus</name>
    <dbReference type="NCBI Taxonomy" id="1144522"/>
    <lineage>
        <taxon>Eukaryota</taxon>
        <taxon>Metamonada</taxon>
        <taxon>Parabasalia</taxon>
        <taxon>Tritrichomonadida</taxon>
        <taxon>Tritrichomonadidae</taxon>
        <taxon>Tritrichomonas</taxon>
    </lineage>
</organism>
<keyword evidence="3 6" id="KW-0812">Transmembrane</keyword>
<name>A0A1J4L0W6_9EUKA</name>
<keyword evidence="4 6" id="KW-1133">Transmembrane helix</keyword>
<evidence type="ECO:0000256" key="4">
    <source>
        <dbReference type="ARBA" id="ARBA00022989"/>
    </source>
</evidence>
<dbReference type="GO" id="GO:0016192">
    <property type="term" value="P:vesicle-mediated transport"/>
    <property type="evidence" value="ECO:0007669"/>
    <property type="project" value="TreeGrafter"/>
</dbReference>